<feature type="coiled-coil region" evidence="1">
    <location>
        <begin position="95"/>
        <end position="122"/>
    </location>
</feature>
<reference evidence="3" key="2">
    <citation type="submission" date="2023-07" db="EMBL/GenBank/DDBJ databases">
        <authorList>
            <person name="Bai X.-H."/>
            <person name="Wang H.-H."/>
            <person name="Wang J."/>
            <person name="Ma M.-Y."/>
            <person name="Hu H.-H."/>
            <person name="Song Z.-L."/>
            <person name="Ma H.-G."/>
            <person name="Fan Y."/>
            <person name="Du C.-Y."/>
            <person name="Xu J.-C."/>
        </authorList>
    </citation>
    <scope>NUCLEOTIDE SEQUENCE</scope>
    <source>
        <strain evidence="3">CZ1</strain>
    </source>
</reference>
<evidence type="ECO:0000313" key="3">
    <source>
        <dbReference type="EMBL" id="WNZ48906.1"/>
    </source>
</evidence>
<dbReference type="InterPro" id="IPR039247">
    <property type="entry name" value="KhpB"/>
</dbReference>
<organism evidence="3">
    <name type="scientific">Leptolyngbya boryana CZ1</name>
    <dbReference type="NCBI Taxonomy" id="3060204"/>
    <lineage>
        <taxon>Bacteria</taxon>
        <taxon>Bacillati</taxon>
        <taxon>Cyanobacteriota</taxon>
        <taxon>Cyanophyceae</taxon>
        <taxon>Leptolyngbyales</taxon>
        <taxon>Leptolyngbyaceae</taxon>
        <taxon>Leptolyngbya group</taxon>
        <taxon>Leptolyngbya</taxon>
    </lineage>
</organism>
<dbReference type="InterPro" id="IPR015946">
    <property type="entry name" value="KH_dom-like_a/b"/>
</dbReference>
<dbReference type="GO" id="GO:0003723">
    <property type="term" value="F:RNA binding"/>
    <property type="evidence" value="ECO:0007669"/>
    <property type="project" value="InterPro"/>
</dbReference>
<protein>
    <submittedName>
        <fullName evidence="3">R3H domain-containing nucleic acid-binding protein</fullName>
    </submittedName>
</protein>
<dbReference type="CDD" id="cd02644">
    <property type="entry name" value="R3H_jag"/>
    <property type="match status" value="1"/>
</dbReference>
<evidence type="ECO:0000259" key="2">
    <source>
        <dbReference type="PROSITE" id="PS51061"/>
    </source>
</evidence>
<accession>A0AA96X139</accession>
<keyword evidence="1" id="KW-0175">Coiled coil</keyword>
<feature type="domain" description="R3H" evidence="2">
    <location>
        <begin position="95"/>
        <end position="161"/>
    </location>
</feature>
<dbReference type="EMBL" id="CP130144">
    <property type="protein sequence ID" value="WNZ48906.1"/>
    <property type="molecule type" value="Genomic_DNA"/>
</dbReference>
<dbReference type="InterPro" id="IPR036867">
    <property type="entry name" value="R3H_dom_sf"/>
</dbReference>
<reference evidence="3" key="1">
    <citation type="journal article" date="2023" name="Plants (Basel)">
        <title>Genomic Analysis of Leptolyngbya boryana CZ1 Reveals Efficient Carbon Fixation Modules.</title>
        <authorList>
            <person name="Bai X."/>
            <person name="Wang H."/>
            <person name="Cheng W."/>
            <person name="Wang J."/>
            <person name="Ma M."/>
            <person name="Hu H."/>
            <person name="Song Z."/>
            <person name="Ma H."/>
            <person name="Fan Y."/>
            <person name="Du C."/>
            <person name="Xu J."/>
        </authorList>
    </citation>
    <scope>NUCLEOTIDE SEQUENCE</scope>
    <source>
        <strain evidence="3">CZ1</strain>
    </source>
</reference>
<dbReference type="AlphaFoldDB" id="A0AA96X139"/>
<gene>
    <name evidence="3" type="ORF">Q2T42_13860</name>
</gene>
<name>A0AA96X139_LEPBY</name>
<proteinExistence type="predicted"/>
<dbReference type="RefSeq" id="WP_316428963.1">
    <property type="nucleotide sequence ID" value="NZ_CP130144.1"/>
</dbReference>
<dbReference type="PANTHER" id="PTHR35800">
    <property type="entry name" value="PROTEIN JAG"/>
    <property type="match status" value="1"/>
</dbReference>
<dbReference type="SUPFAM" id="SSF82708">
    <property type="entry name" value="R3H domain"/>
    <property type="match status" value="1"/>
</dbReference>
<dbReference type="InterPro" id="IPR001374">
    <property type="entry name" value="R3H_dom"/>
</dbReference>
<dbReference type="Pfam" id="PF01424">
    <property type="entry name" value="R3H"/>
    <property type="match status" value="1"/>
</dbReference>
<sequence length="167" mass="18770">MAETQLQQRGQQWLETFLKFADFPATVTAEVRETFAEKSCWLTIDHTALQPNQLEALLGSKGAVLDSIQYLASSILNIGQGEQMAYTIELNGYREKRHQELLEIAENAAAEVRETGREYEIKSLSSAERRQVHSILQGSEDIETFSRGQEPDRRLVVKLVGAGSNED</sequence>
<dbReference type="SMART" id="SM00393">
    <property type="entry name" value="R3H"/>
    <property type="match status" value="1"/>
</dbReference>
<dbReference type="Gene3D" id="3.30.300.20">
    <property type="match status" value="1"/>
</dbReference>
<dbReference type="InterPro" id="IPR034079">
    <property type="entry name" value="R3H_KhpB"/>
</dbReference>
<evidence type="ECO:0000256" key="1">
    <source>
        <dbReference type="SAM" id="Coils"/>
    </source>
</evidence>
<dbReference type="PANTHER" id="PTHR35800:SF1">
    <property type="entry name" value="RNA-BINDING PROTEIN KHPB"/>
    <property type="match status" value="1"/>
</dbReference>
<dbReference type="PROSITE" id="PS51061">
    <property type="entry name" value="R3H"/>
    <property type="match status" value="1"/>
</dbReference>
<dbReference type="Gene3D" id="3.30.1370.50">
    <property type="entry name" value="R3H-like domain"/>
    <property type="match status" value="1"/>
</dbReference>